<accession>A0A8C3I1U6</accession>
<dbReference type="GO" id="GO:0006355">
    <property type="term" value="P:regulation of DNA-templated transcription"/>
    <property type="evidence" value="ECO:0007669"/>
    <property type="project" value="InterPro"/>
</dbReference>
<dbReference type="GeneTree" id="ENSGT01150000287110"/>
<dbReference type="Pfam" id="PF01352">
    <property type="entry name" value="KRAB"/>
    <property type="match status" value="1"/>
</dbReference>
<keyword evidence="3" id="KW-1185">Reference proteome</keyword>
<dbReference type="SUPFAM" id="SSF109640">
    <property type="entry name" value="KRAB domain (Kruppel-associated box)"/>
    <property type="match status" value="1"/>
</dbReference>
<evidence type="ECO:0000313" key="2">
    <source>
        <dbReference type="Ensembl" id="ENSCPBP00000025875.1"/>
    </source>
</evidence>
<dbReference type="InterPro" id="IPR036051">
    <property type="entry name" value="KRAB_dom_sf"/>
</dbReference>
<organism evidence="2 3">
    <name type="scientific">Chrysemys picta bellii</name>
    <name type="common">Western painted turtle</name>
    <name type="synonym">Emys bellii</name>
    <dbReference type="NCBI Taxonomy" id="8478"/>
    <lineage>
        <taxon>Eukaryota</taxon>
        <taxon>Metazoa</taxon>
        <taxon>Chordata</taxon>
        <taxon>Craniata</taxon>
        <taxon>Vertebrata</taxon>
        <taxon>Euteleostomi</taxon>
        <taxon>Archelosauria</taxon>
        <taxon>Testudinata</taxon>
        <taxon>Testudines</taxon>
        <taxon>Cryptodira</taxon>
        <taxon>Durocryptodira</taxon>
        <taxon>Testudinoidea</taxon>
        <taxon>Emydidae</taxon>
        <taxon>Chrysemys</taxon>
    </lineage>
</organism>
<dbReference type="SMART" id="SM00349">
    <property type="entry name" value="KRAB"/>
    <property type="match status" value="1"/>
</dbReference>
<dbReference type="PANTHER" id="PTHR23232:SF142">
    <property type="entry name" value="GASTRULA ZINC FINGER PROTEIN XLCGF57.1-LIKE-RELATED"/>
    <property type="match status" value="1"/>
</dbReference>
<name>A0A8C3I1U6_CHRPI</name>
<reference evidence="2" key="1">
    <citation type="submission" date="2025-08" db="UniProtKB">
        <authorList>
            <consortium name="Ensembl"/>
        </authorList>
    </citation>
    <scope>IDENTIFICATION</scope>
</reference>
<sequence>PWGPRYFPTIDGQITLTPCQHSFYWPCSPGPVTFEELAVYFTEGEWVLLDPVQRALYREVMQENYATVASLGKDSCPLVIRSCGVSTEPK</sequence>
<dbReference type="PANTHER" id="PTHR23232">
    <property type="entry name" value="KRAB DOMAIN C2H2 ZINC FINGER"/>
    <property type="match status" value="1"/>
</dbReference>
<dbReference type="Proteomes" id="UP000694380">
    <property type="component" value="Unplaced"/>
</dbReference>
<evidence type="ECO:0000313" key="3">
    <source>
        <dbReference type="Proteomes" id="UP000694380"/>
    </source>
</evidence>
<protein>
    <recommendedName>
        <fullName evidence="1">KRAB domain-containing protein</fullName>
    </recommendedName>
</protein>
<dbReference type="Ensembl" id="ENSCPBT00000030481.1">
    <property type="protein sequence ID" value="ENSCPBP00000025875.1"/>
    <property type="gene ID" value="ENSCPBG00000018376.1"/>
</dbReference>
<dbReference type="InterPro" id="IPR001909">
    <property type="entry name" value="KRAB"/>
</dbReference>
<reference evidence="2" key="2">
    <citation type="submission" date="2025-09" db="UniProtKB">
        <authorList>
            <consortium name="Ensembl"/>
        </authorList>
    </citation>
    <scope>IDENTIFICATION</scope>
</reference>
<dbReference type="InterPro" id="IPR050169">
    <property type="entry name" value="Krueppel_C2H2_ZnF"/>
</dbReference>
<dbReference type="AlphaFoldDB" id="A0A8C3I1U6"/>
<dbReference type="CDD" id="cd07765">
    <property type="entry name" value="KRAB_A-box"/>
    <property type="match status" value="1"/>
</dbReference>
<dbReference type="Gene3D" id="6.10.140.140">
    <property type="match status" value="1"/>
</dbReference>
<evidence type="ECO:0000259" key="1">
    <source>
        <dbReference type="PROSITE" id="PS50805"/>
    </source>
</evidence>
<feature type="domain" description="KRAB" evidence="1">
    <location>
        <begin position="32"/>
        <end position="90"/>
    </location>
</feature>
<proteinExistence type="predicted"/>
<dbReference type="PROSITE" id="PS50805">
    <property type="entry name" value="KRAB"/>
    <property type="match status" value="1"/>
</dbReference>